<dbReference type="AlphaFoldDB" id="A0A0A9D662"/>
<sequence length="31" mass="3877">MKRNVWIPKLEEKEKKRQKGGKRYTYAPYSY</sequence>
<organism evidence="1">
    <name type="scientific">Arundo donax</name>
    <name type="common">Giant reed</name>
    <name type="synonym">Donax arundinaceus</name>
    <dbReference type="NCBI Taxonomy" id="35708"/>
    <lineage>
        <taxon>Eukaryota</taxon>
        <taxon>Viridiplantae</taxon>
        <taxon>Streptophyta</taxon>
        <taxon>Embryophyta</taxon>
        <taxon>Tracheophyta</taxon>
        <taxon>Spermatophyta</taxon>
        <taxon>Magnoliopsida</taxon>
        <taxon>Liliopsida</taxon>
        <taxon>Poales</taxon>
        <taxon>Poaceae</taxon>
        <taxon>PACMAD clade</taxon>
        <taxon>Arundinoideae</taxon>
        <taxon>Arundineae</taxon>
        <taxon>Arundo</taxon>
    </lineage>
</organism>
<reference evidence="1" key="2">
    <citation type="journal article" date="2015" name="Data Brief">
        <title>Shoot transcriptome of the giant reed, Arundo donax.</title>
        <authorList>
            <person name="Barrero R.A."/>
            <person name="Guerrero F.D."/>
            <person name="Moolhuijzen P."/>
            <person name="Goolsby J.A."/>
            <person name="Tidwell J."/>
            <person name="Bellgard S.E."/>
            <person name="Bellgard M.I."/>
        </authorList>
    </citation>
    <scope>NUCLEOTIDE SEQUENCE</scope>
    <source>
        <tissue evidence="1">Shoot tissue taken approximately 20 cm above the soil surface</tissue>
    </source>
</reference>
<protein>
    <submittedName>
        <fullName evidence="1">Uncharacterized protein</fullName>
    </submittedName>
</protein>
<evidence type="ECO:0000313" key="1">
    <source>
        <dbReference type="EMBL" id="JAD83326.1"/>
    </source>
</evidence>
<accession>A0A0A9D662</accession>
<name>A0A0A9D662_ARUDO</name>
<proteinExistence type="predicted"/>
<reference evidence="1" key="1">
    <citation type="submission" date="2014-09" db="EMBL/GenBank/DDBJ databases">
        <authorList>
            <person name="Magalhaes I.L.F."/>
            <person name="Oliveira U."/>
            <person name="Santos F.R."/>
            <person name="Vidigal T.H.D.A."/>
            <person name="Brescovit A.D."/>
            <person name="Santos A.J."/>
        </authorList>
    </citation>
    <scope>NUCLEOTIDE SEQUENCE</scope>
    <source>
        <tissue evidence="1">Shoot tissue taken approximately 20 cm above the soil surface</tissue>
    </source>
</reference>
<dbReference type="EMBL" id="GBRH01214569">
    <property type="protein sequence ID" value="JAD83326.1"/>
    <property type="molecule type" value="Transcribed_RNA"/>
</dbReference>